<evidence type="ECO:0000259" key="4">
    <source>
        <dbReference type="SMART" id="SM00382"/>
    </source>
</evidence>
<sequence length="339" mass="38397">MVIRVNIQRGNANGDKRASRAWLPSVLPAALIRENVVERDLGKLTKEKSKDKDKSKSARIEEIIDELNRMIGLTEVKALIHELRAFVEVRNLRSKEGLSNDAMTLHMIFRGNPGTGKTTVARLVGQLYKELGVLPKGHLIEVERADLVGEYIGHTAIKAREQVKKALGGVLFIDEAYSLARGGEKDFGKECIDCLVKAMEDQRANLILILAGYKDEMDLFLRSNPGVRSRFPIHLNFPDYTPAELLEIAEKMLYDRQYCFSSEAKLELRNFLISNQEAGHPYRGNARMVRNIVERAIRRHAVRIMGAMTVSVNRECLMTLEQADLIESCREASMQQRHL</sequence>
<evidence type="ECO:0000313" key="6">
    <source>
        <dbReference type="Proteomes" id="UP000294813"/>
    </source>
</evidence>
<dbReference type="PANTHER" id="PTHR43392:SF2">
    <property type="entry name" value="AAA-TYPE ATPASE FAMILY PROTEIN _ ANKYRIN REPEAT FAMILY PROTEIN"/>
    <property type="match status" value="1"/>
</dbReference>
<dbReference type="GO" id="GO:0005524">
    <property type="term" value="F:ATP binding"/>
    <property type="evidence" value="ECO:0007669"/>
    <property type="project" value="UniProtKB-KW"/>
</dbReference>
<dbReference type="FunFam" id="3.40.50.300:FF:000216">
    <property type="entry name" value="Type VII secretion ATPase EccA"/>
    <property type="match status" value="1"/>
</dbReference>
<comment type="similarity">
    <text evidence="1">Belongs to the CbxX/CfxQ family.</text>
</comment>
<organism evidence="5 6">
    <name type="scientific">Heliophilum fasciatum</name>
    <dbReference type="NCBI Taxonomy" id="35700"/>
    <lineage>
        <taxon>Bacteria</taxon>
        <taxon>Bacillati</taxon>
        <taxon>Bacillota</taxon>
        <taxon>Clostridia</taxon>
        <taxon>Eubacteriales</taxon>
        <taxon>Heliobacteriaceae</taxon>
        <taxon>Heliophilum</taxon>
    </lineage>
</organism>
<reference evidence="5 6" key="1">
    <citation type="submission" date="2019-03" db="EMBL/GenBank/DDBJ databases">
        <title>Genomic Encyclopedia of Type Strains, Phase IV (KMG-IV): sequencing the most valuable type-strain genomes for metagenomic binning, comparative biology and taxonomic classification.</title>
        <authorList>
            <person name="Goeker M."/>
        </authorList>
    </citation>
    <scope>NUCLEOTIDE SEQUENCE [LARGE SCALE GENOMIC DNA]</scope>
    <source>
        <strain evidence="5 6">DSM 11170</strain>
    </source>
</reference>
<dbReference type="SMART" id="SM00382">
    <property type="entry name" value="AAA"/>
    <property type="match status" value="1"/>
</dbReference>
<dbReference type="InterPro" id="IPR003959">
    <property type="entry name" value="ATPase_AAA_core"/>
</dbReference>
<dbReference type="SUPFAM" id="SSF52540">
    <property type="entry name" value="P-loop containing nucleoside triphosphate hydrolases"/>
    <property type="match status" value="1"/>
</dbReference>
<dbReference type="PANTHER" id="PTHR43392">
    <property type="entry name" value="AAA-TYPE ATPASE FAMILY PROTEIN / ANKYRIN REPEAT FAMILY PROTEIN"/>
    <property type="match status" value="1"/>
</dbReference>
<dbReference type="GO" id="GO:0016887">
    <property type="term" value="F:ATP hydrolysis activity"/>
    <property type="evidence" value="ECO:0007669"/>
    <property type="project" value="InterPro"/>
</dbReference>
<keyword evidence="6" id="KW-1185">Reference proteome</keyword>
<dbReference type="InterPro" id="IPR027417">
    <property type="entry name" value="P-loop_NTPase"/>
</dbReference>
<evidence type="ECO:0000256" key="1">
    <source>
        <dbReference type="ARBA" id="ARBA00010378"/>
    </source>
</evidence>
<evidence type="ECO:0000313" key="5">
    <source>
        <dbReference type="EMBL" id="TCP62036.1"/>
    </source>
</evidence>
<dbReference type="Pfam" id="PF00004">
    <property type="entry name" value="AAA"/>
    <property type="match status" value="1"/>
</dbReference>
<dbReference type="CDD" id="cd00009">
    <property type="entry name" value="AAA"/>
    <property type="match status" value="1"/>
</dbReference>
<keyword evidence="3" id="KW-0067">ATP-binding</keyword>
<dbReference type="Proteomes" id="UP000294813">
    <property type="component" value="Unassembled WGS sequence"/>
</dbReference>
<feature type="domain" description="AAA+ ATPase" evidence="4">
    <location>
        <begin position="103"/>
        <end position="239"/>
    </location>
</feature>
<dbReference type="AlphaFoldDB" id="A0A4V2SWE8"/>
<comment type="caution">
    <text evidence="5">The sequence shown here is derived from an EMBL/GenBank/DDBJ whole genome shotgun (WGS) entry which is preliminary data.</text>
</comment>
<name>A0A4V2SWE8_9FIRM</name>
<dbReference type="PRINTS" id="PR00819">
    <property type="entry name" value="CBXCFQXSUPER"/>
</dbReference>
<dbReference type="InterPro" id="IPR041627">
    <property type="entry name" value="AAA_lid_6"/>
</dbReference>
<dbReference type="EMBL" id="SLXT01000024">
    <property type="protein sequence ID" value="TCP62036.1"/>
    <property type="molecule type" value="Genomic_DNA"/>
</dbReference>
<dbReference type="Gene3D" id="1.10.8.60">
    <property type="match status" value="1"/>
</dbReference>
<keyword evidence="2" id="KW-0547">Nucleotide-binding</keyword>
<dbReference type="InterPro" id="IPR000641">
    <property type="entry name" value="CbxX/CfxQ"/>
</dbReference>
<dbReference type="InterPro" id="IPR003593">
    <property type="entry name" value="AAA+_ATPase"/>
</dbReference>
<proteinExistence type="inferred from homology"/>
<evidence type="ECO:0000256" key="2">
    <source>
        <dbReference type="ARBA" id="ARBA00022741"/>
    </source>
</evidence>
<dbReference type="InterPro" id="IPR050773">
    <property type="entry name" value="CbxX/CfxQ_RuBisCO_ESX"/>
</dbReference>
<gene>
    <name evidence="5" type="ORF">EDD73_1249</name>
</gene>
<dbReference type="Pfam" id="PF17866">
    <property type="entry name" value="AAA_lid_6"/>
    <property type="match status" value="1"/>
</dbReference>
<protein>
    <submittedName>
        <fullName evidence="5">Stage V sporulation protein K</fullName>
    </submittedName>
</protein>
<accession>A0A4V2SWE8</accession>
<evidence type="ECO:0000256" key="3">
    <source>
        <dbReference type="ARBA" id="ARBA00022840"/>
    </source>
</evidence>
<dbReference type="OrthoDB" id="9806903at2"/>
<dbReference type="Gene3D" id="3.40.50.300">
    <property type="entry name" value="P-loop containing nucleotide triphosphate hydrolases"/>
    <property type="match status" value="1"/>
</dbReference>